<feature type="compositionally biased region" description="Basic and acidic residues" evidence="1">
    <location>
        <begin position="565"/>
        <end position="579"/>
    </location>
</feature>
<reference evidence="2 3" key="1">
    <citation type="journal article" date="2015" name="Proc. Natl. Acad. Sci. U.S.A.">
        <title>The resurrection genome of Boea hygrometrica: A blueprint for survival of dehydration.</title>
        <authorList>
            <person name="Xiao L."/>
            <person name="Yang G."/>
            <person name="Zhang L."/>
            <person name="Yang X."/>
            <person name="Zhao S."/>
            <person name="Ji Z."/>
            <person name="Zhou Q."/>
            <person name="Hu M."/>
            <person name="Wang Y."/>
            <person name="Chen M."/>
            <person name="Xu Y."/>
            <person name="Jin H."/>
            <person name="Xiao X."/>
            <person name="Hu G."/>
            <person name="Bao F."/>
            <person name="Hu Y."/>
            <person name="Wan P."/>
            <person name="Li L."/>
            <person name="Deng X."/>
            <person name="Kuang T."/>
            <person name="Xiang C."/>
            <person name="Zhu J.K."/>
            <person name="Oliver M.J."/>
            <person name="He Y."/>
        </authorList>
    </citation>
    <scope>NUCLEOTIDE SEQUENCE [LARGE SCALE GENOMIC DNA]</scope>
    <source>
        <strain evidence="3">cv. XS01</strain>
    </source>
</reference>
<feature type="region of interest" description="Disordered" evidence="1">
    <location>
        <begin position="511"/>
        <end position="588"/>
    </location>
</feature>
<evidence type="ECO:0000256" key="1">
    <source>
        <dbReference type="SAM" id="MobiDB-lite"/>
    </source>
</evidence>
<accession>A0A2Z7CNT2</accession>
<sequence>MSGSSSDGGRTAAAVASIACGAWPHAAAPSAATYLDSARQGWRTAGRPPRKIAPIDGTKLPSMLRNRLRGAAASGGRKSLAMASPSSRIHAMSVDQPWRNNCARLLAHWPASARQSCATIQQEHVIVMVQPSSSLSVADSGVGSSAVLAQFYSLAKSTCWVRPIILVNGVWTPIQGNDFWRSSCQLSLFVNRRQVPESVVDTDFDPHGFFIEPVQYWGAAPSLIKTCGWARVCIEIVRYSMFWCLRPGVYTDSFVGYFSGSDVESIAEIDLTSSDGSTVYRSPSPQVESSEEAESVEPIAHLALGPVISGVAQEEQSYFVEIPESPPPAFQHQETSILSSDSPVHFNSDDIPLDDTADVQTTFPAVTVDLSPLLDDLKISLSQHMDNAQSDILSRLHTIERGLRDTLGQQNEYFRNLIQSARQDGQNQDDIQTLRFNEFKKVVLAQGVTAGADSVEVRKEIKALDAKINSLDGQVVAIKSEQLEFQTKTAADLLSLSTQLGDIVDYIRGGDAKKGEGSSSRRPLPPSVNQGEGSGNRDSGDTVRTTDIPQRDIDTAQRNILERLMNADRERQMERERSRSGYHKKIRY</sequence>
<dbReference type="AlphaFoldDB" id="A0A2Z7CNT2"/>
<gene>
    <name evidence="2" type="ORF">F511_24919</name>
</gene>
<feature type="compositionally biased region" description="Polar residues" evidence="1">
    <location>
        <begin position="517"/>
        <end position="531"/>
    </location>
</feature>
<proteinExistence type="predicted"/>
<protein>
    <submittedName>
        <fullName evidence="2">OTU domain-containing protein</fullName>
    </submittedName>
</protein>
<organism evidence="2 3">
    <name type="scientific">Dorcoceras hygrometricum</name>
    <dbReference type="NCBI Taxonomy" id="472368"/>
    <lineage>
        <taxon>Eukaryota</taxon>
        <taxon>Viridiplantae</taxon>
        <taxon>Streptophyta</taxon>
        <taxon>Embryophyta</taxon>
        <taxon>Tracheophyta</taxon>
        <taxon>Spermatophyta</taxon>
        <taxon>Magnoliopsida</taxon>
        <taxon>eudicotyledons</taxon>
        <taxon>Gunneridae</taxon>
        <taxon>Pentapetalae</taxon>
        <taxon>asterids</taxon>
        <taxon>lamiids</taxon>
        <taxon>Lamiales</taxon>
        <taxon>Gesneriaceae</taxon>
        <taxon>Didymocarpoideae</taxon>
        <taxon>Trichosporeae</taxon>
        <taxon>Loxocarpinae</taxon>
        <taxon>Dorcoceras</taxon>
    </lineage>
</organism>
<evidence type="ECO:0000313" key="2">
    <source>
        <dbReference type="EMBL" id="KZV48752.1"/>
    </source>
</evidence>
<keyword evidence="3" id="KW-1185">Reference proteome</keyword>
<dbReference type="EMBL" id="KQ993815">
    <property type="protein sequence ID" value="KZV48752.1"/>
    <property type="molecule type" value="Genomic_DNA"/>
</dbReference>
<name>A0A2Z7CNT2_9LAMI</name>
<evidence type="ECO:0000313" key="3">
    <source>
        <dbReference type="Proteomes" id="UP000250235"/>
    </source>
</evidence>
<dbReference type="Proteomes" id="UP000250235">
    <property type="component" value="Unassembled WGS sequence"/>
</dbReference>